<dbReference type="AlphaFoldDB" id="A0ABC9G9B5"/>
<dbReference type="Proteomes" id="UP001497457">
    <property type="component" value="Chromosome 8b"/>
</dbReference>
<dbReference type="Pfam" id="PF08268">
    <property type="entry name" value="FBA_3"/>
    <property type="match status" value="1"/>
</dbReference>
<dbReference type="InterPro" id="IPR013187">
    <property type="entry name" value="F-box-assoc_dom_typ3"/>
</dbReference>
<dbReference type="PANTHER" id="PTHR31111">
    <property type="entry name" value="BNAA05G37150D PROTEIN-RELATED"/>
    <property type="match status" value="1"/>
</dbReference>
<dbReference type="Pfam" id="PF12937">
    <property type="entry name" value="F-box-like"/>
    <property type="match status" value="1"/>
</dbReference>
<dbReference type="PROSITE" id="PS50181">
    <property type="entry name" value="FBOX"/>
    <property type="match status" value="1"/>
</dbReference>
<keyword evidence="3" id="KW-1185">Reference proteome</keyword>
<dbReference type="PANTHER" id="PTHR31111:SF133">
    <property type="entry name" value="OS07G0196600 PROTEIN"/>
    <property type="match status" value="1"/>
</dbReference>
<proteinExistence type="predicted"/>
<dbReference type="InterPro" id="IPR015915">
    <property type="entry name" value="Kelch-typ_b-propeller"/>
</dbReference>
<evidence type="ECO:0000313" key="2">
    <source>
        <dbReference type="EMBL" id="CAL5089100.1"/>
    </source>
</evidence>
<dbReference type="SUPFAM" id="SSF81383">
    <property type="entry name" value="F-box domain"/>
    <property type="match status" value="1"/>
</dbReference>
<protein>
    <recommendedName>
        <fullName evidence="1">F-box domain-containing protein</fullName>
    </recommendedName>
</protein>
<reference evidence="2" key="1">
    <citation type="submission" date="2024-10" db="EMBL/GenBank/DDBJ databases">
        <authorList>
            <person name="Ryan C."/>
        </authorList>
    </citation>
    <scope>NUCLEOTIDE SEQUENCE [LARGE SCALE GENOMIC DNA]</scope>
</reference>
<dbReference type="SUPFAM" id="SSF117281">
    <property type="entry name" value="Kelch motif"/>
    <property type="match status" value="1"/>
</dbReference>
<accession>A0ABC9G9B5</accession>
<dbReference type="InterPro" id="IPR017451">
    <property type="entry name" value="F-box-assoc_interact_dom"/>
</dbReference>
<feature type="domain" description="F-box" evidence="1">
    <location>
        <begin position="23"/>
        <end position="68"/>
    </location>
</feature>
<dbReference type="Gene3D" id="2.120.10.80">
    <property type="entry name" value="Kelch-type beta propeller"/>
    <property type="match status" value="1"/>
</dbReference>
<organism evidence="2 3">
    <name type="scientific">Urochloa decumbens</name>
    <dbReference type="NCBI Taxonomy" id="240449"/>
    <lineage>
        <taxon>Eukaryota</taxon>
        <taxon>Viridiplantae</taxon>
        <taxon>Streptophyta</taxon>
        <taxon>Embryophyta</taxon>
        <taxon>Tracheophyta</taxon>
        <taxon>Spermatophyta</taxon>
        <taxon>Magnoliopsida</taxon>
        <taxon>Liliopsida</taxon>
        <taxon>Poales</taxon>
        <taxon>Poaceae</taxon>
        <taxon>PACMAD clade</taxon>
        <taxon>Panicoideae</taxon>
        <taxon>Panicodae</taxon>
        <taxon>Paniceae</taxon>
        <taxon>Melinidinae</taxon>
        <taxon>Urochloa</taxon>
    </lineage>
</organism>
<dbReference type="SMART" id="SM00256">
    <property type="entry name" value="FBOX"/>
    <property type="match status" value="1"/>
</dbReference>
<name>A0ABC9G9B5_9POAL</name>
<dbReference type="Gene3D" id="1.20.1280.50">
    <property type="match status" value="1"/>
</dbReference>
<gene>
    <name evidence="2" type="ORF">URODEC1_LOCUS113175</name>
</gene>
<dbReference type="CDD" id="cd22157">
    <property type="entry name" value="F-box_AtFBW1-like"/>
    <property type="match status" value="1"/>
</dbReference>
<dbReference type="EMBL" id="OZ075118">
    <property type="protein sequence ID" value="CAL5089100.1"/>
    <property type="molecule type" value="Genomic_DNA"/>
</dbReference>
<sequence length="398" mass="44568">MEPALVRKAKRRRELHAPLPLAGTNDGLLPTDILHEVLLRLPANVLCRLRLVCRQWRSLTSDPIFARAHLLRHPVIVGCRNFGANVDRDARRGVQFVDLSGNVVKRIRMRRYEWDYGHNLSVKPSLQSALTTKSGCLLNPSTGAFIVLPGYTAEGQPIMSLSLLGRISSTGEYKVLRIHRFHRYIMGSEPGQTCEVMTVGDSGDDGRWMARASPPVNVAVTSLHGVVVNGVAYFLLDVCDPTNIKWGDIASFDLDTEEWRSDTLQGPPKCLLPIADEETRICLHLAKLNGCLVTICRYNSRGLHYKDYDSMDLWFLVGMDKGLWTKMYSLQCTPELEHGLCSPLEVLNDGRILLWGSSIQCLGVYDKKTNILTDLMTLRNFSGVCLYEGSLLCPNLQD</sequence>
<evidence type="ECO:0000259" key="1">
    <source>
        <dbReference type="PROSITE" id="PS50181"/>
    </source>
</evidence>
<evidence type="ECO:0000313" key="3">
    <source>
        <dbReference type="Proteomes" id="UP001497457"/>
    </source>
</evidence>
<dbReference type="InterPro" id="IPR001810">
    <property type="entry name" value="F-box_dom"/>
</dbReference>
<dbReference type="NCBIfam" id="TIGR01640">
    <property type="entry name" value="F_box_assoc_1"/>
    <property type="match status" value="1"/>
</dbReference>
<dbReference type="InterPro" id="IPR036047">
    <property type="entry name" value="F-box-like_dom_sf"/>
</dbReference>